<reference evidence="5 6" key="1">
    <citation type="submission" date="2020-04" db="EMBL/GenBank/DDBJ databases">
        <title>Pseudoalteromonas caenipelagi sp. nov., isolated from a tidal flat.</title>
        <authorList>
            <person name="Park S."/>
            <person name="Yoon J.-H."/>
        </authorList>
    </citation>
    <scope>NUCLEOTIDE SEQUENCE [LARGE SCALE GENOMIC DNA]</scope>
    <source>
        <strain evidence="5 6">JBTF-M23</strain>
    </source>
</reference>
<evidence type="ECO:0000256" key="3">
    <source>
        <dbReference type="SAM" id="SignalP"/>
    </source>
</evidence>
<gene>
    <name evidence="5" type="ORF">HG263_07895</name>
</gene>
<organism evidence="5 6">
    <name type="scientific">Pseudoalteromonas caenipelagi</name>
    <dbReference type="NCBI Taxonomy" id="2726988"/>
    <lineage>
        <taxon>Bacteria</taxon>
        <taxon>Pseudomonadati</taxon>
        <taxon>Pseudomonadota</taxon>
        <taxon>Gammaproteobacteria</taxon>
        <taxon>Alteromonadales</taxon>
        <taxon>Pseudoalteromonadaceae</taxon>
        <taxon>Pseudoalteromonas</taxon>
    </lineage>
</organism>
<proteinExistence type="inferred from homology"/>
<dbReference type="PANTHER" id="PTHR35936">
    <property type="entry name" value="MEMBRANE-BOUND LYTIC MUREIN TRANSGLYCOSYLASE F"/>
    <property type="match status" value="1"/>
</dbReference>
<evidence type="ECO:0000313" key="5">
    <source>
        <dbReference type="EMBL" id="NOU50464.1"/>
    </source>
</evidence>
<keyword evidence="6" id="KW-1185">Reference proteome</keyword>
<feature type="chain" id="PRO_5032312664" evidence="3">
    <location>
        <begin position="24"/>
        <end position="287"/>
    </location>
</feature>
<dbReference type="Gene3D" id="3.40.190.10">
    <property type="entry name" value="Periplasmic binding protein-like II"/>
    <property type="match status" value="2"/>
</dbReference>
<protein>
    <submittedName>
        <fullName evidence="5">Transporter substrate-binding domain-containing protein</fullName>
    </submittedName>
</protein>
<dbReference type="AlphaFoldDB" id="A0A849VEV6"/>
<dbReference type="SUPFAM" id="SSF53850">
    <property type="entry name" value="Periplasmic binding protein-like II"/>
    <property type="match status" value="1"/>
</dbReference>
<dbReference type="Pfam" id="PF00497">
    <property type="entry name" value="SBP_bac_3"/>
    <property type="match status" value="1"/>
</dbReference>
<comment type="similarity">
    <text evidence="1">Belongs to the bacterial solute-binding protein 3 family.</text>
</comment>
<evidence type="ECO:0000313" key="6">
    <source>
        <dbReference type="Proteomes" id="UP000586305"/>
    </source>
</evidence>
<comment type="caution">
    <text evidence="5">The sequence shown here is derived from an EMBL/GenBank/DDBJ whole genome shotgun (WGS) entry which is preliminary data.</text>
</comment>
<dbReference type="Proteomes" id="UP000586305">
    <property type="component" value="Unassembled WGS sequence"/>
</dbReference>
<feature type="signal peptide" evidence="3">
    <location>
        <begin position="1"/>
        <end position="23"/>
    </location>
</feature>
<sequence>MRCKLTIVALLYASSLLASNAQARIINLVTLEYPPYEFQGAQDASGIAVEIVQEAFSRIDQPINIVFMPWGRAIREVKAGRVDGIFTIYKTPERETFMDYSQEILIEQSISFFALKSQPIYFSGRIASLSPYRIGIVRKVSYGEEIDNAIQSGTLENLVTTDTGINSFKLLLADRVDVVISNQLGGFEILKRLGIEGKVQPIPSYSYEIPSYIAFSKNKKLESIKKRVEVALRDMKEDGTYQKIVDEYLKHYREHQPKPFNSPELGADMVGNEFQATQPLFVRGTRE</sequence>
<evidence type="ECO:0000259" key="4">
    <source>
        <dbReference type="SMART" id="SM00062"/>
    </source>
</evidence>
<feature type="domain" description="Solute-binding protein family 3/N-terminal" evidence="4">
    <location>
        <begin position="24"/>
        <end position="252"/>
    </location>
</feature>
<evidence type="ECO:0000256" key="1">
    <source>
        <dbReference type="ARBA" id="ARBA00010333"/>
    </source>
</evidence>
<dbReference type="RefSeq" id="WP_171625527.1">
    <property type="nucleotide sequence ID" value="NZ_JABBPG010000002.1"/>
</dbReference>
<name>A0A849VEV6_9GAMM</name>
<evidence type="ECO:0000256" key="2">
    <source>
        <dbReference type="ARBA" id="ARBA00022729"/>
    </source>
</evidence>
<dbReference type="PANTHER" id="PTHR35936:SF25">
    <property type="entry name" value="ABC TRANSPORTER SUBSTRATE-BINDING PROTEIN"/>
    <property type="match status" value="1"/>
</dbReference>
<keyword evidence="2 3" id="KW-0732">Signal</keyword>
<dbReference type="EMBL" id="JABBPG010000002">
    <property type="protein sequence ID" value="NOU50464.1"/>
    <property type="molecule type" value="Genomic_DNA"/>
</dbReference>
<accession>A0A849VEV6</accession>
<dbReference type="InterPro" id="IPR001638">
    <property type="entry name" value="Solute-binding_3/MltF_N"/>
</dbReference>
<dbReference type="SMART" id="SM00062">
    <property type="entry name" value="PBPb"/>
    <property type="match status" value="1"/>
</dbReference>